<evidence type="ECO:0000259" key="2">
    <source>
        <dbReference type="Pfam" id="PF07987"/>
    </source>
</evidence>
<proteinExistence type="predicted"/>
<feature type="domain" description="YncI copper-binding" evidence="2">
    <location>
        <begin position="42"/>
        <end position="165"/>
    </location>
</feature>
<dbReference type="PROSITE" id="PS51257">
    <property type="entry name" value="PROKAR_LIPOPROTEIN"/>
    <property type="match status" value="1"/>
</dbReference>
<reference evidence="3" key="1">
    <citation type="submission" date="2020-05" db="EMBL/GenBank/DDBJ databases">
        <authorList>
            <person name="Chiriac C."/>
            <person name="Salcher M."/>
            <person name="Ghai R."/>
            <person name="Kavagutti S V."/>
        </authorList>
    </citation>
    <scope>NUCLEOTIDE SEQUENCE</scope>
</reference>
<gene>
    <name evidence="3" type="ORF">UFOPK3522_01087</name>
</gene>
<dbReference type="EMBL" id="CAESAO010000098">
    <property type="protein sequence ID" value="CAB4345355.1"/>
    <property type="molecule type" value="Genomic_DNA"/>
</dbReference>
<organism evidence="3">
    <name type="scientific">freshwater metagenome</name>
    <dbReference type="NCBI Taxonomy" id="449393"/>
    <lineage>
        <taxon>unclassified sequences</taxon>
        <taxon>metagenomes</taxon>
        <taxon>ecological metagenomes</taxon>
    </lineage>
</organism>
<evidence type="ECO:0000256" key="1">
    <source>
        <dbReference type="SAM" id="MobiDB-lite"/>
    </source>
</evidence>
<sequence>MNRGRRTTSRFAVISLTTTAAAIACLAVVPGAGAHGTLNLYGKDAIANKTGTLTLTIPHGCLPEGAPTTKMIMQLGSAWQAAKPASVAGWKSSVKRATNGQRTLTWIATGSGLPNAESGDFPITVRWPKKAGTYNTPTAQYCGSQLMDWKDPFNAAADGDLSYPATYPVPRVRVLASAARTPTAVTGSSPISLCPLDRAPRQPRRS</sequence>
<evidence type="ECO:0000313" key="3">
    <source>
        <dbReference type="EMBL" id="CAB4345355.1"/>
    </source>
</evidence>
<dbReference type="Pfam" id="PF07987">
    <property type="entry name" value="DUF1775"/>
    <property type="match status" value="1"/>
</dbReference>
<dbReference type="Gene3D" id="2.60.40.2230">
    <property type="entry name" value="Uncharacterised protein YcnI-like PF07987, DUF1775"/>
    <property type="match status" value="1"/>
</dbReference>
<feature type="region of interest" description="Disordered" evidence="1">
    <location>
        <begin position="185"/>
        <end position="206"/>
    </location>
</feature>
<dbReference type="AlphaFoldDB" id="A0A6J5ZTG1"/>
<name>A0A6J5ZTG1_9ZZZZ</name>
<dbReference type="InterPro" id="IPR038507">
    <property type="entry name" value="YcnI-like_sf"/>
</dbReference>
<protein>
    <submittedName>
        <fullName evidence="3">Unannotated protein</fullName>
    </submittedName>
</protein>
<dbReference type="InterPro" id="IPR012533">
    <property type="entry name" value="YcnI-copper_dom"/>
</dbReference>
<accession>A0A6J5ZTG1</accession>